<keyword evidence="5" id="KW-0040">ANK repeat</keyword>
<keyword evidence="6 7" id="KW-0472">Membrane</keyword>
<evidence type="ECO:0000313" key="10">
    <source>
        <dbReference type="RefSeq" id="XP_021855380.1"/>
    </source>
</evidence>
<accession>A0A9R0IVS0</accession>
<feature type="domain" description="PGG" evidence="8">
    <location>
        <begin position="21"/>
        <end position="127"/>
    </location>
</feature>
<keyword evidence="4 7" id="KW-1133">Transmembrane helix</keyword>
<evidence type="ECO:0000256" key="5">
    <source>
        <dbReference type="ARBA" id="ARBA00023043"/>
    </source>
</evidence>
<dbReference type="RefSeq" id="XP_021855380.1">
    <property type="nucleotide sequence ID" value="XM_021999688.1"/>
</dbReference>
<dbReference type="PANTHER" id="PTHR24186">
    <property type="entry name" value="PROTEIN PHOSPHATASE 1 REGULATORY SUBUNIT"/>
    <property type="match status" value="1"/>
</dbReference>
<feature type="transmembrane region" description="Helical" evidence="7">
    <location>
        <begin position="29"/>
        <end position="47"/>
    </location>
</feature>
<sequence>MCKRIGLDPRIKATYFKDKTNLLEVRNSLFIVAALLATISLTAGFTLPGGFHQETGAAILGKKPTFLVFLVSDALALFFSMLVLICLTWSMVFDASKSLVMIDRSMVLLRLALNFTLLAFMTGVYVVIAPKSLWAAILIIVIMSSLIGISVNKTLLYNLLEYVYKFIPTLIKKHRGRIDVEQGIPNEQDHFHDA</sequence>
<evidence type="ECO:0000256" key="1">
    <source>
        <dbReference type="ARBA" id="ARBA00004141"/>
    </source>
</evidence>
<evidence type="ECO:0000256" key="2">
    <source>
        <dbReference type="ARBA" id="ARBA00022692"/>
    </source>
</evidence>
<proteinExistence type="predicted"/>
<reference evidence="10" key="2">
    <citation type="submission" date="2025-08" db="UniProtKB">
        <authorList>
            <consortium name="RefSeq"/>
        </authorList>
    </citation>
    <scope>IDENTIFICATION</scope>
    <source>
        <tissue evidence="10">Leaf</tissue>
    </source>
</reference>
<dbReference type="Proteomes" id="UP000813463">
    <property type="component" value="Chromosome 4"/>
</dbReference>
<evidence type="ECO:0000256" key="7">
    <source>
        <dbReference type="SAM" id="Phobius"/>
    </source>
</evidence>
<dbReference type="GeneID" id="110794729"/>
<comment type="subcellular location">
    <subcellularLocation>
        <location evidence="1">Membrane</location>
        <topology evidence="1">Multi-pass membrane protein</topology>
    </subcellularLocation>
</comment>
<evidence type="ECO:0000256" key="3">
    <source>
        <dbReference type="ARBA" id="ARBA00022737"/>
    </source>
</evidence>
<keyword evidence="9" id="KW-1185">Reference proteome</keyword>
<name>A0A9R0IVS0_SPIOL</name>
<reference evidence="9" key="1">
    <citation type="journal article" date="2021" name="Nat. Commun.">
        <title>Genomic analyses provide insights into spinach domestication and the genetic basis of agronomic traits.</title>
        <authorList>
            <person name="Cai X."/>
            <person name="Sun X."/>
            <person name="Xu C."/>
            <person name="Sun H."/>
            <person name="Wang X."/>
            <person name="Ge C."/>
            <person name="Zhang Z."/>
            <person name="Wang Q."/>
            <person name="Fei Z."/>
            <person name="Jiao C."/>
            <person name="Wang Q."/>
        </authorList>
    </citation>
    <scope>NUCLEOTIDE SEQUENCE [LARGE SCALE GENOMIC DNA]</scope>
    <source>
        <strain evidence="9">cv. Varoflay</strain>
    </source>
</reference>
<evidence type="ECO:0000256" key="6">
    <source>
        <dbReference type="ARBA" id="ARBA00023136"/>
    </source>
</evidence>
<dbReference type="Pfam" id="PF13962">
    <property type="entry name" value="PGG"/>
    <property type="match status" value="1"/>
</dbReference>
<feature type="transmembrane region" description="Helical" evidence="7">
    <location>
        <begin position="67"/>
        <end position="95"/>
    </location>
</feature>
<keyword evidence="2 7" id="KW-0812">Transmembrane</keyword>
<organism evidence="9 10">
    <name type="scientific">Spinacia oleracea</name>
    <name type="common">Spinach</name>
    <dbReference type="NCBI Taxonomy" id="3562"/>
    <lineage>
        <taxon>Eukaryota</taxon>
        <taxon>Viridiplantae</taxon>
        <taxon>Streptophyta</taxon>
        <taxon>Embryophyta</taxon>
        <taxon>Tracheophyta</taxon>
        <taxon>Spermatophyta</taxon>
        <taxon>Magnoliopsida</taxon>
        <taxon>eudicotyledons</taxon>
        <taxon>Gunneridae</taxon>
        <taxon>Pentapetalae</taxon>
        <taxon>Caryophyllales</taxon>
        <taxon>Chenopodiaceae</taxon>
        <taxon>Chenopodioideae</taxon>
        <taxon>Anserineae</taxon>
        <taxon>Spinacia</taxon>
    </lineage>
</organism>
<feature type="transmembrane region" description="Helical" evidence="7">
    <location>
        <begin position="134"/>
        <end position="156"/>
    </location>
</feature>
<evidence type="ECO:0000259" key="8">
    <source>
        <dbReference type="Pfam" id="PF13962"/>
    </source>
</evidence>
<evidence type="ECO:0000313" key="9">
    <source>
        <dbReference type="Proteomes" id="UP000813463"/>
    </source>
</evidence>
<dbReference type="GO" id="GO:0005886">
    <property type="term" value="C:plasma membrane"/>
    <property type="evidence" value="ECO:0007669"/>
    <property type="project" value="TreeGrafter"/>
</dbReference>
<dbReference type="AlphaFoldDB" id="A0A9R0IVS0"/>
<dbReference type="InterPro" id="IPR026961">
    <property type="entry name" value="PGG_dom"/>
</dbReference>
<evidence type="ECO:0000256" key="4">
    <source>
        <dbReference type="ARBA" id="ARBA00022989"/>
    </source>
</evidence>
<keyword evidence="3" id="KW-0677">Repeat</keyword>
<dbReference type="KEGG" id="soe:110794729"/>
<gene>
    <name evidence="10" type="primary">LOC110794729</name>
</gene>
<feature type="transmembrane region" description="Helical" evidence="7">
    <location>
        <begin position="107"/>
        <end position="128"/>
    </location>
</feature>
<dbReference type="OrthoDB" id="10040922at2759"/>
<protein>
    <submittedName>
        <fullName evidence="10">Protein ACCELERATED CELL DEATH 6-like</fullName>
    </submittedName>
</protein>
<dbReference type="PANTHER" id="PTHR24186:SF46">
    <property type="entry name" value="PROTEIN ACCELERATED CELL DEATH 6-LIKE"/>
    <property type="match status" value="1"/>
</dbReference>